<feature type="region of interest" description="Disordered" evidence="1">
    <location>
        <begin position="92"/>
        <end position="121"/>
    </location>
</feature>
<feature type="compositionally biased region" description="Basic and acidic residues" evidence="1">
    <location>
        <begin position="1"/>
        <end position="23"/>
    </location>
</feature>
<feature type="domain" description="Thioredoxin-like fold" evidence="3">
    <location>
        <begin position="124"/>
        <end position="283"/>
    </location>
</feature>
<accession>A0A5N0T7X7</accession>
<dbReference type="AlphaFoldDB" id="A0A5N0T7X7"/>
<keyword evidence="2" id="KW-0472">Membrane</keyword>
<keyword evidence="5" id="KW-1185">Reference proteome</keyword>
<gene>
    <name evidence="4" type="ORF">F6B40_12465</name>
</gene>
<sequence>MSSDDRSNVPAPVDRREAVREKAQQVQARHARAGRIRLALLLSGAVIVVGAVVVGVAMAFSSATSQPQLAPRGANDGGFAITSVSGVALGSAAIPDTTPTAPAEESTGTEADPTPTPSSSSTADIRVYVDYLAPGARQFEMANAPQLSSWVTQGAATLSYHPVAMLTAKSNGTKYSLRAAGAAACVATHSPEKVFAFNHALLEQQPDANSDGLSDDELATLAQTAGVNEPKVVRACIENGEYMAWAKSATDEAVHGIPGTDDLTLTGTPMILVNGEQYRGALDDPKEFAQFVLTTASDAYYSTPSPTPRP</sequence>
<dbReference type="InterPro" id="IPR036249">
    <property type="entry name" value="Thioredoxin-like_sf"/>
</dbReference>
<comment type="caution">
    <text evidence="4">The sequence shown here is derived from an EMBL/GenBank/DDBJ whole genome shotgun (WGS) entry which is preliminary data.</text>
</comment>
<keyword evidence="2" id="KW-0812">Transmembrane</keyword>
<name>A0A5N0T7X7_9MICO</name>
<evidence type="ECO:0000256" key="1">
    <source>
        <dbReference type="SAM" id="MobiDB-lite"/>
    </source>
</evidence>
<dbReference type="EMBL" id="VYUY01000018">
    <property type="protein sequence ID" value="KAA9131113.1"/>
    <property type="molecule type" value="Genomic_DNA"/>
</dbReference>
<keyword evidence="2" id="KW-1133">Transmembrane helix</keyword>
<evidence type="ECO:0000313" key="4">
    <source>
        <dbReference type="EMBL" id="KAA9131113.1"/>
    </source>
</evidence>
<dbReference type="InterPro" id="IPR012336">
    <property type="entry name" value="Thioredoxin-like_fold"/>
</dbReference>
<reference evidence="5" key="1">
    <citation type="submission" date="2019-09" db="EMBL/GenBank/DDBJ databases">
        <title>Mumia zhuanghuii sp. nov. isolated from the intestinal contents of plateau pika (Ochotona curzoniae) in the Qinghai-Tibet plateau of China.</title>
        <authorList>
            <person name="Tian Z."/>
        </authorList>
    </citation>
    <scope>NUCLEOTIDE SEQUENCE [LARGE SCALE GENOMIC DNA]</scope>
    <source>
        <strain evidence="5">L-033</strain>
    </source>
</reference>
<feature type="region of interest" description="Disordered" evidence="1">
    <location>
        <begin position="1"/>
        <end position="26"/>
    </location>
</feature>
<evidence type="ECO:0000259" key="3">
    <source>
        <dbReference type="Pfam" id="PF13462"/>
    </source>
</evidence>
<organism evidence="4 5">
    <name type="scientific">Microbacterium caowuchunii</name>
    <dbReference type="NCBI Taxonomy" id="2614638"/>
    <lineage>
        <taxon>Bacteria</taxon>
        <taxon>Bacillati</taxon>
        <taxon>Actinomycetota</taxon>
        <taxon>Actinomycetes</taxon>
        <taxon>Micrococcales</taxon>
        <taxon>Microbacteriaceae</taxon>
        <taxon>Microbacterium</taxon>
    </lineage>
</organism>
<feature type="transmembrane region" description="Helical" evidence="2">
    <location>
        <begin position="38"/>
        <end position="60"/>
    </location>
</feature>
<proteinExistence type="predicted"/>
<evidence type="ECO:0000313" key="5">
    <source>
        <dbReference type="Proteomes" id="UP000326838"/>
    </source>
</evidence>
<protein>
    <submittedName>
        <fullName evidence="4">Thioredoxin domain-containing protein</fullName>
    </submittedName>
</protein>
<dbReference type="RefSeq" id="WP_150894537.1">
    <property type="nucleotide sequence ID" value="NZ_VYUY01000018.1"/>
</dbReference>
<dbReference type="Pfam" id="PF13462">
    <property type="entry name" value="Thioredoxin_4"/>
    <property type="match status" value="1"/>
</dbReference>
<dbReference type="Gene3D" id="3.40.30.10">
    <property type="entry name" value="Glutaredoxin"/>
    <property type="match status" value="1"/>
</dbReference>
<dbReference type="Proteomes" id="UP000326838">
    <property type="component" value="Unassembled WGS sequence"/>
</dbReference>
<dbReference type="SUPFAM" id="SSF52833">
    <property type="entry name" value="Thioredoxin-like"/>
    <property type="match status" value="1"/>
</dbReference>
<evidence type="ECO:0000256" key="2">
    <source>
        <dbReference type="SAM" id="Phobius"/>
    </source>
</evidence>